<accession>A0A373A4F5</accession>
<dbReference type="AlphaFoldDB" id="A0A373A4F5"/>
<dbReference type="EMBL" id="QVIG01000001">
    <property type="protein sequence ID" value="RGD62470.1"/>
    <property type="molecule type" value="Genomic_DNA"/>
</dbReference>
<dbReference type="RefSeq" id="WP_147409271.1">
    <property type="nucleotide sequence ID" value="NZ_QVIG01000001.1"/>
</dbReference>
<dbReference type="Pfam" id="PF25673">
    <property type="entry name" value="Terminase_7"/>
    <property type="match status" value="1"/>
</dbReference>
<evidence type="ECO:0000313" key="2">
    <source>
        <dbReference type="Proteomes" id="UP000263377"/>
    </source>
</evidence>
<organism evidence="1 2">
    <name type="scientific">Kitasatospora xanthocidica</name>
    <dbReference type="NCBI Taxonomy" id="83382"/>
    <lineage>
        <taxon>Bacteria</taxon>
        <taxon>Bacillati</taxon>
        <taxon>Actinomycetota</taxon>
        <taxon>Actinomycetes</taxon>
        <taxon>Kitasatosporales</taxon>
        <taxon>Streptomycetaceae</taxon>
        <taxon>Kitasatospora</taxon>
    </lineage>
</organism>
<comment type="caution">
    <text evidence="1">The sequence shown here is derived from an EMBL/GenBank/DDBJ whole genome shotgun (WGS) entry which is preliminary data.</text>
</comment>
<protein>
    <submittedName>
        <fullName evidence="1">Uncharacterized protein</fullName>
    </submittedName>
</protein>
<dbReference type="Proteomes" id="UP000263377">
    <property type="component" value="Unassembled WGS sequence"/>
</dbReference>
<reference evidence="1 2" key="1">
    <citation type="submission" date="2018-08" db="EMBL/GenBank/DDBJ databases">
        <title>Diversity &amp; Physiological Properties of Lignin-Decomposing Actinobacteria from Soil.</title>
        <authorList>
            <person name="Roh S.G."/>
            <person name="Kim S.B."/>
        </authorList>
    </citation>
    <scope>NUCLEOTIDE SEQUENCE [LARGE SCALE GENOMIC DNA]</scope>
    <source>
        <strain evidence="1 2">MMS17-GH009</strain>
    </source>
</reference>
<proteinExistence type="predicted"/>
<gene>
    <name evidence="1" type="ORF">DR950_36155</name>
</gene>
<dbReference type="InterPro" id="IPR057972">
    <property type="entry name" value="Terminase_7"/>
</dbReference>
<evidence type="ECO:0000313" key="1">
    <source>
        <dbReference type="EMBL" id="RGD62470.1"/>
    </source>
</evidence>
<keyword evidence="2" id="KW-1185">Reference proteome</keyword>
<sequence length="99" mass="11460">MALRFWDVYSTCRQASLFIETDWFELEQCMNLVHEMYVTGKSKVMLAAEIRQRVAKWGSTVDDRARLRMTFDDLDAATSAGETDSKVLRMERFKKLGGV</sequence>
<name>A0A373A4F5_9ACTN</name>